<dbReference type="EMBL" id="JARQZJ010000124">
    <property type="protein sequence ID" value="KAK9890071.1"/>
    <property type="molecule type" value="Genomic_DNA"/>
</dbReference>
<keyword evidence="3" id="KW-1185">Reference proteome</keyword>
<sequence length="179" mass="20196">MAVPFAFPEDNNDVEVIIRQLSLLLNQLAVEFKKQQIENMQLRARNKLQSSTEQPVQQPSSDIATNATAVGDTLLTAIATCKRFATPDGRIISVPRREFDDAKNDSSSQTFDKTELCRIDSSTNLAETDDEEQTPSPSLLRSSAQSQRLWWSWLAPNTLTRNPFWTTAMICVVGWHLLR</sequence>
<protein>
    <submittedName>
        <fullName evidence="2">Uncharacterized protein</fullName>
    </submittedName>
</protein>
<dbReference type="Proteomes" id="UP001431783">
    <property type="component" value="Unassembled WGS sequence"/>
</dbReference>
<dbReference type="AlphaFoldDB" id="A0AAW1VCP3"/>
<evidence type="ECO:0000313" key="3">
    <source>
        <dbReference type="Proteomes" id="UP001431783"/>
    </source>
</evidence>
<feature type="region of interest" description="Disordered" evidence="1">
    <location>
        <begin position="122"/>
        <end position="141"/>
    </location>
</feature>
<gene>
    <name evidence="2" type="ORF">WA026_008883</name>
</gene>
<comment type="caution">
    <text evidence="2">The sequence shown here is derived from an EMBL/GenBank/DDBJ whole genome shotgun (WGS) entry which is preliminary data.</text>
</comment>
<accession>A0AAW1VCP3</accession>
<proteinExistence type="predicted"/>
<evidence type="ECO:0000313" key="2">
    <source>
        <dbReference type="EMBL" id="KAK9890071.1"/>
    </source>
</evidence>
<organism evidence="2 3">
    <name type="scientific">Henosepilachna vigintioctopunctata</name>
    <dbReference type="NCBI Taxonomy" id="420089"/>
    <lineage>
        <taxon>Eukaryota</taxon>
        <taxon>Metazoa</taxon>
        <taxon>Ecdysozoa</taxon>
        <taxon>Arthropoda</taxon>
        <taxon>Hexapoda</taxon>
        <taxon>Insecta</taxon>
        <taxon>Pterygota</taxon>
        <taxon>Neoptera</taxon>
        <taxon>Endopterygota</taxon>
        <taxon>Coleoptera</taxon>
        <taxon>Polyphaga</taxon>
        <taxon>Cucujiformia</taxon>
        <taxon>Coccinelloidea</taxon>
        <taxon>Coccinellidae</taxon>
        <taxon>Epilachninae</taxon>
        <taxon>Epilachnini</taxon>
        <taxon>Henosepilachna</taxon>
    </lineage>
</organism>
<evidence type="ECO:0000256" key="1">
    <source>
        <dbReference type="SAM" id="MobiDB-lite"/>
    </source>
</evidence>
<reference evidence="2 3" key="1">
    <citation type="submission" date="2023-03" db="EMBL/GenBank/DDBJ databases">
        <title>Genome insight into feeding habits of ladybird beetles.</title>
        <authorList>
            <person name="Li H.-S."/>
            <person name="Huang Y.-H."/>
            <person name="Pang H."/>
        </authorList>
    </citation>
    <scope>NUCLEOTIDE SEQUENCE [LARGE SCALE GENOMIC DNA]</scope>
    <source>
        <strain evidence="2">SYSU_2023b</strain>
        <tissue evidence="2">Whole body</tissue>
    </source>
</reference>
<name>A0AAW1VCP3_9CUCU</name>